<dbReference type="EMBL" id="GGEC01011328">
    <property type="protein sequence ID" value="MBW91811.1"/>
    <property type="molecule type" value="Transcribed_RNA"/>
</dbReference>
<dbReference type="PANTHER" id="PTHR31267">
    <property type="entry name" value="DENTIN SIALOPHOSPHOPROTEIN-LIKE PROTEIN"/>
    <property type="match status" value="1"/>
</dbReference>
<sequence>MPGNEVGERIHNFFGQENLAQGQPQSQVIDRSWSGLSKNLWTANQRQIGTSHISNLKNIQQSAN</sequence>
<dbReference type="AlphaFoldDB" id="A0A2P2JEA1"/>
<evidence type="ECO:0000313" key="1">
    <source>
        <dbReference type="EMBL" id="MBW91811.1"/>
    </source>
</evidence>
<organism evidence="1">
    <name type="scientific">Rhizophora mucronata</name>
    <name type="common">Asiatic mangrove</name>
    <dbReference type="NCBI Taxonomy" id="61149"/>
    <lineage>
        <taxon>Eukaryota</taxon>
        <taxon>Viridiplantae</taxon>
        <taxon>Streptophyta</taxon>
        <taxon>Embryophyta</taxon>
        <taxon>Tracheophyta</taxon>
        <taxon>Spermatophyta</taxon>
        <taxon>Magnoliopsida</taxon>
        <taxon>eudicotyledons</taxon>
        <taxon>Gunneridae</taxon>
        <taxon>Pentapetalae</taxon>
        <taxon>rosids</taxon>
        <taxon>fabids</taxon>
        <taxon>Malpighiales</taxon>
        <taxon>Rhizophoraceae</taxon>
        <taxon>Rhizophora</taxon>
    </lineage>
</organism>
<name>A0A2P2JEA1_RHIMU</name>
<reference evidence="1" key="1">
    <citation type="submission" date="2018-02" db="EMBL/GenBank/DDBJ databases">
        <title>Rhizophora mucronata_Transcriptome.</title>
        <authorList>
            <person name="Meera S.P."/>
            <person name="Sreeshan A."/>
            <person name="Augustine A."/>
        </authorList>
    </citation>
    <scope>NUCLEOTIDE SEQUENCE</scope>
    <source>
        <tissue evidence="1">Leaf</tissue>
    </source>
</reference>
<dbReference type="PANTHER" id="PTHR31267:SF7">
    <property type="entry name" value="DENTIN SIALOPHOSPHOPROTEIN-LIKE PROTEIN"/>
    <property type="match status" value="1"/>
</dbReference>
<accession>A0A2P2JEA1</accession>
<protein>
    <submittedName>
        <fullName evidence="1">Uncharacterized protein</fullName>
    </submittedName>
</protein>
<proteinExistence type="predicted"/>